<name>A0A9K3DE82_9EUKA</name>
<dbReference type="AlphaFoldDB" id="A0A9K3DE82"/>
<feature type="non-terminal residue" evidence="1">
    <location>
        <position position="1"/>
    </location>
</feature>
<keyword evidence="2" id="KW-1185">Reference proteome</keyword>
<dbReference type="EMBL" id="BDIP01010331">
    <property type="protein sequence ID" value="GIQ92710.1"/>
    <property type="molecule type" value="Genomic_DNA"/>
</dbReference>
<gene>
    <name evidence="1" type="ORF">KIPB_016635</name>
</gene>
<protein>
    <submittedName>
        <fullName evidence="1">Uncharacterized protein</fullName>
    </submittedName>
</protein>
<comment type="caution">
    <text evidence="1">The sequence shown here is derived from an EMBL/GenBank/DDBJ whole genome shotgun (WGS) entry which is preliminary data.</text>
</comment>
<evidence type="ECO:0000313" key="1">
    <source>
        <dbReference type="EMBL" id="GIQ92710.1"/>
    </source>
</evidence>
<evidence type="ECO:0000313" key="2">
    <source>
        <dbReference type="Proteomes" id="UP000265618"/>
    </source>
</evidence>
<accession>A0A9K3DE82</accession>
<sequence length="59" mass="6302">MRGNASVLRDELQLLRRTALSVRQETQGLVSRATQRQGPARGHLASVSASAAELSLSLS</sequence>
<proteinExistence type="predicted"/>
<dbReference type="Proteomes" id="UP000265618">
    <property type="component" value="Unassembled WGS sequence"/>
</dbReference>
<reference evidence="1 2" key="1">
    <citation type="journal article" date="2018" name="PLoS ONE">
        <title>The draft genome of Kipferlia bialata reveals reductive genome evolution in fornicate parasites.</title>
        <authorList>
            <person name="Tanifuji G."/>
            <person name="Takabayashi S."/>
            <person name="Kume K."/>
            <person name="Takagi M."/>
            <person name="Nakayama T."/>
            <person name="Kamikawa R."/>
            <person name="Inagaki Y."/>
            <person name="Hashimoto T."/>
        </authorList>
    </citation>
    <scope>NUCLEOTIDE SEQUENCE [LARGE SCALE GENOMIC DNA]</scope>
    <source>
        <strain evidence="1">NY0173</strain>
    </source>
</reference>
<organism evidence="1 2">
    <name type="scientific">Kipferlia bialata</name>
    <dbReference type="NCBI Taxonomy" id="797122"/>
    <lineage>
        <taxon>Eukaryota</taxon>
        <taxon>Metamonada</taxon>
        <taxon>Carpediemonas-like organisms</taxon>
        <taxon>Kipferlia</taxon>
    </lineage>
</organism>